<evidence type="ECO:0000313" key="4">
    <source>
        <dbReference type="Proteomes" id="UP000218811"/>
    </source>
</evidence>
<protein>
    <submittedName>
        <fullName evidence="3">Terpenoid synthase</fullName>
    </submittedName>
</protein>
<evidence type="ECO:0000313" key="3">
    <source>
        <dbReference type="EMBL" id="PCH34034.1"/>
    </source>
</evidence>
<evidence type="ECO:0000256" key="1">
    <source>
        <dbReference type="ARBA" id="ARBA00007946"/>
    </source>
</evidence>
<dbReference type="SFLD" id="SFLDS00005">
    <property type="entry name" value="Isoprenoid_Synthase_Type_I"/>
    <property type="match status" value="1"/>
</dbReference>
<dbReference type="SUPFAM" id="SSF48576">
    <property type="entry name" value="Terpenoid synthases"/>
    <property type="match status" value="1"/>
</dbReference>
<dbReference type="OrthoDB" id="2998174at2759"/>
<keyword evidence="4" id="KW-1185">Reference proteome</keyword>
<gene>
    <name evidence="3" type="ORF">WOLCODRAFT_61127</name>
</gene>
<reference evidence="3 4" key="1">
    <citation type="journal article" date="2012" name="Science">
        <title>The Paleozoic origin of enzymatic lignin decomposition reconstructed from 31 fungal genomes.</title>
        <authorList>
            <person name="Floudas D."/>
            <person name="Binder M."/>
            <person name="Riley R."/>
            <person name="Barry K."/>
            <person name="Blanchette R.A."/>
            <person name="Henrissat B."/>
            <person name="Martinez A.T."/>
            <person name="Otillar R."/>
            <person name="Spatafora J.W."/>
            <person name="Yadav J.S."/>
            <person name="Aerts A."/>
            <person name="Benoit I."/>
            <person name="Boyd A."/>
            <person name="Carlson A."/>
            <person name="Copeland A."/>
            <person name="Coutinho P.M."/>
            <person name="de Vries R.P."/>
            <person name="Ferreira P."/>
            <person name="Findley K."/>
            <person name="Foster B."/>
            <person name="Gaskell J."/>
            <person name="Glotzer D."/>
            <person name="Gorecki P."/>
            <person name="Heitman J."/>
            <person name="Hesse C."/>
            <person name="Hori C."/>
            <person name="Igarashi K."/>
            <person name="Jurgens J.A."/>
            <person name="Kallen N."/>
            <person name="Kersten P."/>
            <person name="Kohler A."/>
            <person name="Kuees U."/>
            <person name="Kumar T.K.A."/>
            <person name="Kuo A."/>
            <person name="LaButti K."/>
            <person name="Larrondo L.F."/>
            <person name="Lindquist E."/>
            <person name="Ling A."/>
            <person name="Lombard V."/>
            <person name="Lucas S."/>
            <person name="Lundell T."/>
            <person name="Martin R."/>
            <person name="McLaughlin D.J."/>
            <person name="Morgenstern I."/>
            <person name="Morin E."/>
            <person name="Murat C."/>
            <person name="Nagy L.G."/>
            <person name="Nolan M."/>
            <person name="Ohm R.A."/>
            <person name="Patyshakuliyeva A."/>
            <person name="Rokas A."/>
            <person name="Ruiz-Duenas F.J."/>
            <person name="Sabat G."/>
            <person name="Salamov A."/>
            <person name="Samejima M."/>
            <person name="Schmutz J."/>
            <person name="Slot J.C."/>
            <person name="St John F."/>
            <person name="Stenlid J."/>
            <person name="Sun H."/>
            <person name="Sun S."/>
            <person name="Syed K."/>
            <person name="Tsang A."/>
            <person name="Wiebenga A."/>
            <person name="Young D."/>
            <person name="Pisabarro A."/>
            <person name="Eastwood D.C."/>
            <person name="Martin F."/>
            <person name="Cullen D."/>
            <person name="Grigoriev I.V."/>
            <person name="Hibbett D.S."/>
        </authorList>
    </citation>
    <scope>NUCLEOTIDE SEQUENCE [LARGE SCALE GENOMIC DNA]</scope>
    <source>
        <strain evidence="3 4">MD-104</strain>
    </source>
</reference>
<dbReference type="GO" id="GO:0016838">
    <property type="term" value="F:carbon-oxygen lyase activity, acting on phosphates"/>
    <property type="evidence" value="ECO:0007669"/>
    <property type="project" value="InterPro"/>
</dbReference>
<dbReference type="Proteomes" id="UP000218811">
    <property type="component" value="Unassembled WGS sequence"/>
</dbReference>
<dbReference type="EMBL" id="KB467831">
    <property type="protein sequence ID" value="PCH34034.1"/>
    <property type="molecule type" value="Genomic_DNA"/>
</dbReference>
<proteinExistence type="inferred from homology"/>
<dbReference type="SFLD" id="SFLDG01021">
    <property type="entry name" value="Trichodiene_Synthase_Like"/>
    <property type="match status" value="1"/>
</dbReference>
<dbReference type="InterPro" id="IPR008949">
    <property type="entry name" value="Isoprenoid_synthase_dom_sf"/>
</dbReference>
<evidence type="ECO:0000256" key="2">
    <source>
        <dbReference type="ARBA" id="ARBA00023239"/>
    </source>
</evidence>
<dbReference type="Gene3D" id="1.10.600.10">
    <property type="entry name" value="Farnesyl Diphosphate Synthase"/>
    <property type="match status" value="1"/>
</dbReference>
<sequence>MGFHYLESGVIWDRALEFQVQSITRSWDNDAFLRPFISTAITGTVTAYGHISSLETKAQIAIFTTFVLAMDDPDIFKSLACRDFPRRMCTGSIQLEDGLLREFARVLENMWNHYTDFAANTIYSSGLRFINGCILENDHPDSAAGRNTLPFVEYKRIMSATAEAYTCFIWDKTTFPNVTEYMKAIPDTMLFVSYVNDIMSFYKEELAGEANNYIHERATITGGSVSETLYRVIDDTVVAVERVRRILGEGAARAAWESFATGYITVHIENPRYRLGEILRF</sequence>
<comment type="similarity">
    <text evidence="1">Belongs to the trichodiene synthase family.</text>
</comment>
<dbReference type="STRING" id="742152.A0A2H3JBI6"/>
<organism evidence="3 4">
    <name type="scientific">Wolfiporia cocos (strain MD-104)</name>
    <name type="common">Brown rot fungus</name>
    <dbReference type="NCBI Taxonomy" id="742152"/>
    <lineage>
        <taxon>Eukaryota</taxon>
        <taxon>Fungi</taxon>
        <taxon>Dikarya</taxon>
        <taxon>Basidiomycota</taxon>
        <taxon>Agaricomycotina</taxon>
        <taxon>Agaricomycetes</taxon>
        <taxon>Polyporales</taxon>
        <taxon>Phaeolaceae</taxon>
        <taxon>Wolfiporia</taxon>
    </lineage>
</organism>
<name>A0A2H3JBI6_WOLCO</name>
<dbReference type="InterPro" id="IPR024652">
    <property type="entry name" value="Trichodiene_synth"/>
</dbReference>
<dbReference type="Pfam" id="PF06330">
    <property type="entry name" value="TRI5"/>
    <property type="match status" value="1"/>
</dbReference>
<accession>A0A2H3JBI6</accession>
<dbReference type="OMA" id="PRSRICK"/>
<keyword evidence="2" id="KW-0456">Lyase</keyword>
<dbReference type="AlphaFoldDB" id="A0A2H3JBI6"/>